<dbReference type="PROSITE" id="PS51257">
    <property type="entry name" value="PROKAR_LIPOPROTEIN"/>
    <property type="match status" value="1"/>
</dbReference>
<keyword evidence="1" id="KW-0732">Signal</keyword>
<evidence type="ECO:0008006" key="4">
    <source>
        <dbReference type="Google" id="ProtNLM"/>
    </source>
</evidence>
<comment type="caution">
    <text evidence="2">The sequence shown here is derived from an EMBL/GenBank/DDBJ whole genome shotgun (WGS) entry which is preliminary data.</text>
</comment>
<feature type="signal peptide" evidence="1">
    <location>
        <begin position="1"/>
        <end position="24"/>
    </location>
</feature>
<reference evidence="2 3" key="1">
    <citation type="submission" date="2020-05" db="EMBL/GenBank/DDBJ databases">
        <title>Genomic Encyclopedia of Type Strains, Phase IV (KMG-V): Genome sequencing to study the core and pangenomes of soil and plant-associated prokaryotes.</title>
        <authorList>
            <person name="Whitman W."/>
        </authorList>
    </citation>
    <scope>NUCLEOTIDE SEQUENCE [LARGE SCALE GENOMIC DNA]</scope>
    <source>
        <strain evidence="2 3">9A</strain>
    </source>
</reference>
<dbReference type="Proteomes" id="UP000779507">
    <property type="component" value="Unassembled WGS sequence"/>
</dbReference>
<gene>
    <name evidence="2" type="ORF">HNP98_002743</name>
</gene>
<evidence type="ECO:0000313" key="3">
    <source>
        <dbReference type="Proteomes" id="UP000779507"/>
    </source>
</evidence>
<evidence type="ECO:0000256" key="1">
    <source>
        <dbReference type="SAM" id="SignalP"/>
    </source>
</evidence>
<organism evidence="2 3">
    <name type="scientific">Hymenobacter caeli</name>
    <dbReference type="NCBI Taxonomy" id="2735894"/>
    <lineage>
        <taxon>Bacteria</taxon>
        <taxon>Pseudomonadati</taxon>
        <taxon>Bacteroidota</taxon>
        <taxon>Cytophagia</taxon>
        <taxon>Cytophagales</taxon>
        <taxon>Hymenobacteraceae</taxon>
        <taxon>Hymenobacter</taxon>
    </lineage>
</organism>
<dbReference type="EMBL" id="JABSNP010000012">
    <property type="protein sequence ID" value="NRT19907.1"/>
    <property type="molecule type" value="Genomic_DNA"/>
</dbReference>
<feature type="chain" id="PRO_5045067675" description="Lipoprotein" evidence="1">
    <location>
        <begin position="25"/>
        <end position="264"/>
    </location>
</feature>
<name>A0ABX2FU00_9BACT</name>
<accession>A0ABX2FU00</accession>
<keyword evidence="3" id="KW-1185">Reference proteome</keyword>
<proteinExistence type="predicted"/>
<dbReference type="RefSeq" id="WP_173810618.1">
    <property type="nucleotide sequence ID" value="NZ_JABSNP010000012.1"/>
</dbReference>
<sequence length="264" mass="28341">MKKSHCFFASAVASAALLGGCAVYVPTVPSTPLLRNKGDVEVTAAVGNPNTLETSVAWVPLPHLLVTGEAALRASSDSQTRNNVTTTHESRHRQGGLGIGTYQLLGKNKATYLGAIGGVGFATADLYYPSLVVAFILPLPGPDVHYEASYRRYYGQVYAAHLAARHSYGLSVRGTWVDYRSLVLAGKPVALRNQFFLEPTVFMRAALGRGAFQVLGAVGCSAPVHKNFQRDDNENLAPFTTLCNLGIAVDPNRLFRRKAAVPQP</sequence>
<evidence type="ECO:0000313" key="2">
    <source>
        <dbReference type="EMBL" id="NRT19907.1"/>
    </source>
</evidence>
<protein>
    <recommendedName>
        <fullName evidence="4">Lipoprotein</fullName>
    </recommendedName>
</protein>